<name>A0A1I4CMT5_9EURY</name>
<proteinExistence type="predicted"/>
<reference evidence="2" key="1">
    <citation type="submission" date="2016-10" db="EMBL/GenBank/DDBJ databases">
        <authorList>
            <person name="Varghese N."/>
            <person name="Submissions S."/>
        </authorList>
    </citation>
    <scope>NUCLEOTIDE SEQUENCE [LARGE SCALE GENOMIC DNA]</scope>
    <source>
        <strain evidence="2">CGMCC 1.7738</strain>
    </source>
</reference>
<organism evidence="1 2">
    <name type="scientific">Halogranum rubrum</name>
    <dbReference type="NCBI Taxonomy" id="553466"/>
    <lineage>
        <taxon>Archaea</taxon>
        <taxon>Methanobacteriati</taxon>
        <taxon>Methanobacteriota</taxon>
        <taxon>Stenosarchaea group</taxon>
        <taxon>Halobacteria</taxon>
        <taxon>Halobacteriales</taxon>
        <taxon>Haloferacaceae</taxon>
    </lineage>
</organism>
<evidence type="ECO:0008006" key="3">
    <source>
        <dbReference type="Google" id="ProtNLM"/>
    </source>
</evidence>
<evidence type="ECO:0000313" key="1">
    <source>
        <dbReference type="EMBL" id="SFK82584.1"/>
    </source>
</evidence>
<keyword evidence="2" id="KW-1185">Reference proteome</keyword>
<gene>
    <name evidence="1" type="ORF">SAMN04487950_1289</name>
</gene>
<evidence type="ECO:0000313" key="2">
    <source>
        <dbReference type="Proteomes" id="UP000199607"/>
    </source>
</evidence>
<dbReference type="Proteomes" id="UP000199607">
    <property type="component" value="Unassembled WGS sequence"/>
</dbReference>
<dbReference type="STRING" id="553466.SAMN04487950_1289"/>
<dbReference type="EMBL" id="FOTC01000001">
    <property type="protein sequence ID" value="SFK82584.1"/>
    <property type="molecule type" value="Genomic_DNA"/>
</dbReference>
<protein>
    <recommendedName>
        <fullName evidence="3">Small CPxCG-related zinc finger protein</fullName>
    </recommendedName>
</protein>
<sequence>MTQFECTECGQLGRFTVMDRSSFEMDCPACEERTRWTVAFEGEGVTF</sequence>
<accession>A0A1I4CMT5</accession>
<dbReference type="RefSeq" id="WP_009375184.1">
    <property type="nucleotide sequence ID" value="NZ_FOTC01000001.1"/>
</dbReference>
<dbReference type="AlphaFoldDB" id="A0A1I4CMT5"/>